<dbReference type="EMBL" id="WPIN01000002">
    <property type="protein sequence ID" value="MVM29309.1"/>
    <property type="molecule type" value="Genomic_DNA"/>
</dbReference>
<gene>
    <name evidence="1" type="ORF">GO755_04635</name>
</gene>
<protein>
    <submittedName>
        <fullName evidence="1">2OG-Fe(II) oxygenase</fullName>
    </submittedName>
</protein>
<comment type="caution">
    <text evidence="1">The sequence shown here is derived from an EMBL/GenBank/DDBJ whole genome shotgun (WGS) entry which is preliminary data.</text>
</comment>
<reference evidence="1 2" key="1">
    <citation type="submission" date="2019-12" db="EMBL/GenBank/DDBJ databases">
        <title>Spirosoma sp. HMF4905 genome sequencing and assembly.</title>
        <authorList>
            <person name="Kang H."/>
            <person name="Cha I."/>
            <person name="Kim H."/>
            <person name="Joh K."/>
        </authorList>
    </citation>
    <scope>NUCLEOTIDE SEQUENCE [LARGE SCALE GENOMIC DNA]</scope>
    <source>
        <strain evidence="1 2">HMF4905</strain>
    </source>
</reference>
<proteinExistence type="predicted"/>
<evidence type="ECO:0000313" key="1">
    <source>
        <dbReference type="EMBL" id="MVM29309.1"/>
    </source>
</evidence>
<name>A0A7K1S663_9BACT</name>
<dbReference type="Proteomes" id="UP000436006">
    <property type="component" value="Unassembled WGS sequence"/>
</dbReference>
<evidence type="ECO:0000313" key="2">
    <source>
        <dbReference type="Proteomes" id="UP000436006"/>
    </source>
</evidence>
<dbReference type="Gene3D" id="2.60.120.620">
    <property type="entry name" value="q2cbj1_9rhob like domain"/>
    <property type="match status" value="1"/>
</dbReference>
<dbReference type="RefSeq" id="WP_157583562.1">
    <property type="nucleotide sequence ID" value="NZ_WPIN01000002.1"/>
</dbReference>
<dbReference type="AlphaFoldDB" id="A0A7K1S663"/>
<keyword evidence="2" id="KW-1185">Reference proteome</keyword>
<accession>A0A7K1S663</accession>
<organism evidence="1 2">
    <name type="scientific">Spirosoma arboris</name>
    <dbReference type="NCBI Taxonomy" id="2682092"/>
    <lineage>
        <taxon>Bacteria</taxon>
        <taxon>Pseudomonadati</taxon>
        <taxon>Bacteroidota</taxon>
        <taxon>Cytophagia</taxon>
        <taxon>Cytophagales</taxon>
        <taxon>Cytophagaceae</taxon>
        <taxon>Spirosoma</taxon>
    </lineage>
</organism>
<sequence>MESVLQSLVTHQKVYSPFEYLIIKDIFSHSIYDELVNLPVTPPERYNAEGKRNSNNNHIFFNEMNCKKFDVCRKIAATFQSRNITSSLETMLGVNLKGSYLRIGYYVDKDGFWLLPHTDLSVKLITITVYLSKDKPFEDLGTDLFDSEKKLVCTTSSACNSGFIFRPANNTWHGFNKKNITGLRRTLVINYVSEDWLSREELCSPQINY</sequence>